<proteinExistence type="predicted"/>
<evidence type="ECO:0000256" key="1">
    <source>
        <dbReference type="SAM" id="MobiDB-lite"/>
    </source>
</evidence>
<organism evidence="2 3">
    <name type="scientific">Candidatus Wolfebacteria bacterium GW2011_GWA2_42_10</name>
    <dbReference type="NCBI Taxonomy" id="1619004"/>
    <lineage>
        <taxon>Bacteria</taxon>
        <taxon>Candidatus Wolfeibacteriota</taxon>
    </lineage>
</organism>
<dbReference type="EMBL" id="LCCF01000002">
    <property type="protein sequence ID" value="KKS25532.1"/>
    <property type="molecule type" value="Genomic_DNA"/>
</dbReference>
<comment type="caution">
    <text evidence="2">The sequence shown here is derived from an EMBL/GenBank/DDBJ whole genome shotgun (WGS) entry which is preliminary data.</text>
</comment>
<accession>A0A0G0XM30</accession>
<reference evidence="2 3" key="1">
    <citation type="journal article" date="2015" name="Nature">
        <title>rRNA introns, odd ribosomes, and small enigmatic genomes across a large radiation of phyla.</title>
        <authorList>
            <person name="Brown C.T."/>
            <person name="Hug L.A."/>
            <person name="Thomas B.C."/>
            <person name="Sharon I."/>
            <person name="Castelle C.J."/>
            <person name="Singh A."/>
            <person name="Wilkins M.J."/>
            <person name="Williams K.H."/>
            <person name="Banfield J.F."/>
        </authorList>
    </citation>
    <scope>NUCLEOTIDE SEQUENCE [LARGE SCALE GENOMIC DNA]</scope>
</reference>
<protein>
    <submittedName>
        <fullName evidence="2">Uncharacterized protein</fullName>
    </submittedName>
</protein>
<feature type="region of interest" description="Disordered" evidence="1">
    <location>
        <begin position="91"/>
        <end position="120"/>
    </location>
</feature>
<evidence type="ECO:0000313" key="2">
    <source>
        <dbReference type="EMBL" id="KKS25532.1"/>
    </source>
</evidence>
<dbReference type="Proteomes" id="UP000034256">
    <property type="component" value="Unassembled WGS sequence"/>
</dbReference>
<sequence>MYNFILQIAIMLSLGAMVYLVARATPRVSDIEESSDHSFHGRLDKLIAKIPLDKIDFVLSLTFEKSLRKLKLMLMKWDNVVTGHIEKIKKTNGSELSKEDKPNLFEENASADDDSASIKE</sequence>
<name>A0A0G0XM30_9BACT</name>
<feature type="compositionally biased region" description="Acidic residues" evidence="1">
    <location>
        <begin position="109"/>
        <end position="120"/>
    </location>
</feature>
<evidence type="ECO:0000313" key="3">
    <source>
        <dbReference type="Proteomes" id="UP000034256"/>
    </source>
</evidence>
<gene>
    <name evidence="2" type="ORF">UU85_C0002G0026</name>
</gene>
<dbReference type="AlphaFoldDB" id="A0A0G0XM30"/>